<dbReference type="PANTHER" id="PTHR46093:SF16">
    <property type="entry name" value="MULTIPLE EGF-LIKE-DOMAINS 8"/>
    <property type="match status" value="1"/>
</dbReference>
<dbReference type="PANTHER" id="PTHR46093">
    <property type="entry name" value="ACYL-COA-BINDING DOMAIN-CONTAINING PROTEIN 5"/>
    <property type="match status" value="1"/>
</dbReference>
<dbReference type="Gene3D" id="2.120.10.80">
    <property type="entry name" value="Kelch-type beta propeller"/>
    <property type="match status" value="1"/>
</dbReference>
<name>A0ABD0PE61_CIRMR</name>
<proteinExistence type="predicted"/>
<keyword evidence="5" id="KW-1185">Reference proteome</keyword>
<dbReference type="EMBL" id="JAMKFB020000016">
    <property type="protein sequence ID" value="KAL0172015.1"/>
    <property type="molecule type" value="Genomic_DNA"/>
</dbReference>
<feature type="domain" description="Attractin/MKLN-like beta-propeller" evidence="3">
    <location>
        <begin position="28"/>
        <end position="117"/>
    </location>
</feature>
<feature type="non-terminal residue" evidence="4">
    <location>
        <position position="1"/>
    </location>
</feature>
<reference evidence="4 5" key="1">
    <citation type="submission" date="2024-05" db="EMBL/GenBank/DDBJ databases">
        <title>Genome sequencing and assembly of Indian major carp, Cirrhinus mrigala (Hamilton, 1822).</title>
        <authorList>
            <person name="Mohindra V."/>
            <person name="Chowdhury L.M."/>
            <person name="Lal K."/>
            <person name="Jena J.K."/>
        </authorList>
    </citation>
    <scope>NUCLEOTIDE SEQUENCE [LARGE SCALE GENOMIC DNA]</scope>
    <source>
        <strain evidence="4">CM1030</strain>
        <tissue evidence="4">Blood</tissue>
    </source>
</reference>
<comment type="caution">
    <text evidence="4">The sequence shown here is derived from an EMBL/GenBank/DDBJ whole genome shotgun (WGS) entry which is preliminary data.</text>
</comment>
<dbReference type="SUPFAM" id="SSF117281">
    <property type="entry name" value="Kelch motif"/>
    <property type="match status" value="1"/>
</dbReference>
<dbReference type="Pfam" id="PF24981">
    <property type="entry name" value="Beta-prop_ATRN-LZTR1"/>
    <property type="match status" value="1"/>
</dbReference>
<evidence type="ECO:0000313" key="4">
    <source>
        <dbReference type="EMBL" id="KAL0172015.1"/>
    </source>
</evidence>
<evidence type="ECO:0000256" key="2">
    <source>
        <dbReference type="ARBA" id="ARBA00022737"/>
    </source>
</evidence>
<dbReference type="InterPro" id="IPR015915">
    <property type="entry name" value="Kelch-typ_b-propeller"/>
</dbReference>
<evidence type="ECO:0000259" key="3">
    <source>
        <dbReference type="Pfam" id="PF24981"/>
    </source>
</evidence>
<protein>
    <recommendedName>
        <fullName evidence="3">Attractin/MKLN-like beta-propeller domain-containing protein</fullName>
    </recommendedName>
</protein>
<accession>A0ABD0PE61</accession>
<keyword evidence="1" id="KW-0880">Kelch repeat</keyword>
<feature type="non-terminal residue" evidence="4">
    <location>
        <position position="119"/>
    </location>
</feature>
<keyword evidence="2" id="KW-0677">Repeat</keyword>
<evidence type="ECO:0000256" key="1">
    <source>
        <dbReference type="ARBA" id="ARBA00022441"/>
    </source>
</evidence>
<evidence type="ECO:0000313" key="5">
    <source>
        <dbReference type="Proteomes" id="UP001529510"/>
    </source>
</evidence>
<dbReference type="Proteomes" id="UP001529510">
    <property type="component" value="Unassembled WGS sequence"/>
</dbReference>
<dbReference type="InterPro" id="IPR056737">
    <property type="entry name" value="Beta-prop_ATRN-MKLN-like"/>
</dbReference>
<organism evidence="4 5">
    <name type="scientific">Cirrhinus mrigala</name>
    <name type="common">Mrigala</name>
    <dbReference type="NCBI Taxonomy" id="683832"/>
    <lineage>
        <taxon>Eukaryota</taxon>
        <taxon>Metazoa</taxon>
        <taxon>Chordata</taxon>
        <taxon>Craniata</taxon>
        <taxon>Vertebrata</taxon>
        <taxon>Euteleostomi</taxon>
        <taxon>Actinopterygii</taxon>
        <taxon>Neopterygii</taxon>
        <taxon>Teleostei</taxon>
        <taxon>Ostariophysi</taxon>
        <taxon>Cypriniformes</taxon>
        <taxon>Cyprinidae</taxon>
        <taxon>Labeoninae</taxon>
        <taxon>Labeonini</taxon>
        <taxon>Cirrhinus</taxon>
    </lineage>
</organism>
<gene>
    <name evidence="4" type="ORF">M9458_032326</name>
</gene>
<sequence>ENSMPLSRYHHASALVYNHDPFSGSQTATHGLMFVVGGVTKKGVVNDTWCLNLSSLVWKQYKSSVLPPVAGHTLTVRRGSSVLLIGGYSPENGFNHHLLEFNPQSGNWTIAPHTGTPPT</sequence>
<dbReference type="AlphaFoldDB" id="A0ABD0PE61"/>